<dbReference type="EMBL" id="JACEEZ010017176">
    <property type="protein sequence ID" value="KAG0717735.1"/>
    <property type="molecule type" value="Genomic_DNA"/>
</dbReference>
<gene>
    <name evidence="2" type="ORF">GWK47_053837</name>
</gene>
<evidence type="ECO:0000256" key="1">
    <source>
        <dbReference type="SAM" id="MobiDB-lite"/>
    </source>
</evidence>
<feature type="region of interest" description="Disordered" evidence="1">
    <location>
        <begin position="49"/>
        <end position="68"/>
    </location>
</feature>
<feature type="region of interest" description="Disordered" evidence="1">
    <location>
        <begin position="1"/>
        <end position="30"/>
    </location>
</feature>
<evidence type="ECO:0000313" key="3">
    <source>
        <dbReference type="Proteomes" id="UP000770661"/>
    </source>
</evidence>
<proteinExistence type="predicted"/>
<feature type="compositionally biased region" description="Basic and acidic residues" evidence="1">
    <location>
        <begin position="132"/>
        <end position="143"/>
    </location>
</feature>
<accession>A0A8J5CQD6</accession>
<dbReference type="AlphaFoldDB" id="A0A8J5CQD6"/>
<keyword evidence="3" id="KW-1185">Reference proteome</keyword>
<organism evidence="2 3">
    <name type="scientific">Chionoecetes opilio</name>
    <name type="common">Atlantic snow crab</name>
    <name type="synonym">Cancer opilio</name>
    <dbReference type="NCBI Taxonomy" id="41210"/>
    <lineage>
        <taxon>Eukaryota</taxon>
        <taxon>Metazoa</taxon>
        <taxon>Ecdysozoa</taxon>
        <taxon>Arthropoda</taxon>
        <taxon>Crustacea</taxon>
        <taxon>Multicrustacea</taxon>
        <taxon>Malacostraca</taxon>
        <taxon>Eumalacostraca</taxon>
        <taxon>Eucarida</taxon>
        <taxon>Decapoda</taxon>
        <taxon>Pleocyemata</taxon>
        <taxon>Brachyura</taxon>
        <taxon>Eubrachyura</taxon>
        <taxon>Majoidea</taxon>
        <taxon>Majidae</taxon>
        <taxon>Chionoecetes</taxon>
    </lineage>
</organism>
<reference evidence="2" key="1">
    <citation type="submission" date="2020-07" db="EMBL/GenBank/DDBJ databases">
        <title>The High-quality genome of the commercially important snow crab, Chionoecetes opilio.</title>
        <authorList>
            <person name="Jeong J.-H."/>
            <person name="Ryu S."/>
        </authorList>
    </citation>
    <scope>NUCLEOTIDE SEQUENCE</scope>
    <source>
        <strain evidence="2">MADBK_172401_WGS</strain>
        <tissue evidence="2">Digestive gland</tissue>
    </source>
</reference>
<evidence type="ECO:0000313" key="2">
    <source>
        <dbReference type="EMBL" id="KAG0717735.1"/>
    </source>
</evidence>
<feature type="compositionally biased region" description="Basic and acidic residues" evidence="1">
    <location>
        <begin position="49"/>
        <end position="63"/>
    </location>
</feature>
<dbReference type="Proteomes" id="UP000770661">
    <property type="component" value="Unassembled WGS sequence"/>
</dbReference>
<feature type="region of interest" description="Disordered" evidence="1">
    <location>
        <begin position="100"/>
        <end position="183"/>
    </location>
</feature>
<feature type="compositionally biased region" description="Basic residues" evidence="1">
    <location>
        <begin position="111"/>
        <end position="120"/>
    </location>
</feature>
<protein>
    <submittedName>
        <fullName evidence="2">Uncharacterized protein</fullName>
    </submittedName>
</protein>
<name>A0A8J5CQD6_CHIOP</name>
<comment type="caution">
    <text evidence="2">The sequence shown here is derived from an EMBL/GenBank/DDBJ whole genome shotgun (WGS) entry which is preliminary data.</text>
</comment>
<feature type="region of interest" description="Disordered" evidence="1">
    <location>
        <begin position="210"/>
        <end position="236"/>
    </location>
</feature>
<sequence>MKVNSKKNPPMSPKSELPGEGDMDRSSPILDDFDEELFIGLEEVGKELDRYKEESSKSHESEGGSHPFVVHRQPAFTYLHCLPHPPQDTSHHRVLARKHARVPSVPAMRARCSKGNRPAKGRNQNCFGPTLPREKTGYRREIPGIHAGPMSSVGARSRTRPNPGQYKGFISRGQGPRAPYSPRDRPGICRALSLGHRISTVLTPGEVKILVPKKGPDPAPGKTRKVHGGLPGRDRV</sequence>